<evidence type="ECO:0000256" key="7">
    <source>
        <dbReference type="ARBA" id="ARBA00022692"/>
    </source>
</evidence>
<feature type="transmembrane region" description="Helical" evidence="13">
    <location>
        <begin position="136"/>
        <end position="162"/>
    </location>
</feature>
<evidence type="ECO:0000256" key="1">
    <source>
        <dbReference type="ARBA" id="ARBA00004429"/>
    </source>
</evidence>
<feature type="transmembrane region" description="Helical" evidence="13">
    <location>
        <begin position="393"/>
        <end position="415"/>
    </location>
</feature>
<name>A0A449I0D6_9BACE</name>
<keyword evidence="4" id="KW-1003">Cell membrane</keyword>
<comment type="subcellular location">
    <subcellularLocation>
        <location evidence="1">Cell inner membrane</location>
        <topology evidence="1">Multi-pass membrane protein</topology>
    </subcellularLocation>
</comment>
<keyword evidence="12" id="KW-0479">Metal-binding</keyword>
<feature type="transmembrane region" description="Helical" evidence="13">
    <location>
        <begin position="272"/>
        <end position="292"/>
    </location>
</feature>
<feature type="transmembrane region" description="Helical" evidence="13">
    <location>
        <begin position="12"/>
        <end position="33"/>
    </location>
</feature>
<feature type="transmembrane region" description="Helical" evidence="13">
    <location>
        <begin position="70"/>
        <end position="91"/>
    </location>
</feature>
<evidence type="ECO:0000256" key="9">
    <source>
        <dbReference type="ARBA" id="ARBA00022989"/>
    </source>
</evidence>
<dbReference type="RefSeq" id="WP_131751465.1">
    <property type="nucleotide sequence ID" value="NZ_CAACYH010000004.1"/>
</dbReference>
<evidence type="ECO:0000313" key="15">
    <source>
        <dbReference type="Proteomes" id="UP000396835"/>
    </source>
</evidence>
<dbReference type="PIRSF" id="PIRSF006247">
    <property type="entry name" value="TrkH"/>
    <property type="match status" value="1"/>
</dbReference>
<feature type="transmembrane region" description="Helical" evidence="13">
    <location>
        <begin position="452"/>
        <end position="475"/>
    </location>
</feature>
<dbReference type="Proteomes" id="UP000396835">
    <property type="component" value="Unassembled WGS sequence"/>
</dbReference>
<evidence type="ECO:0000256" key="6">
    <source>
        <dbReference type="ARBA" id="ARBA00022538"/>
    </source>
</evidence>
<keyword evidence="8 12" id="KW-0630">Potassium</keyword>
<evidence type="ECO:0000313" key="14">
    <source>
        <dbReference type="EMBL" id="VFB12891.1"/>
    </source>
</evidence>
<evidence type="ECO:0000256" key="11">
    <source>
        <dbReference type="ARBA" id="ARBA00023136"/>
    </source>
</evidence>
<feature type="binding site" evidence="12">
    <location>
        <position position="432"/>
    </location>
    <ligand>
        <name>K(+)</name>
        <dbReference type="ChEBI" id="CHEBI:29103"/>
    </ligand>
</feature>
<feature type="binding site" evidence="12">
    <location>
        <position position="112"/>
    </location>
    <ligand>
        <name>K(+)</name>
        <dbReference type="ChEBI" id="CHEBI:29103"/>
    </ligand>
</feature>
<evidence type="ECO:0000256" key="4">
    <source>
        <dbReference type="ARBA" id="ARBA00022475"/>
    </source>
</evidence>
<feature type="transmembrane region" description="Helical" evidence="13">
    <location>
        <begin position="39"/>
        <end position="58"/>
    </location>
</feature>
<gene>
    <name evidence="14" type="primary">trkG</name>
    <name evidence="14" type="ORF">NCTC7812_00402</name>
</gene>
<evidence type="ECO:0000256" key="12">
    <source>
        <dbReference type="PIRSR" id="PIRSR006247-1"/>
    </source>
</evidence>
<evidence type="ECO:0000256" key="8">
    <source>
        <dbReference type="ARBA" id="ARBA00022958"/>
    </source>
</evidence>
<feature type="binding site" evidence="12">
    <location>
        <position position="220"/>
    </location>
    <ligand>
        <name>K(+)</name>
        <dbReference type="ChEBI" id="CHEBI:29103"/>
    </ligand>
</feature>
<dbReference type="Pfam" id="PF02386">
    <property type="entry name" value="TrkH"/>
    <property type="match status" value="1"/>
</dbReference>
<feature type="binding site" evidence="12">
    <location>
        <position position="316"/>
    </location>
    <ligand>
        <name>K(+)</name>
        <dbReference type="ChEBI" id="CHEBI:29103"/>
    </ligand>
</feature>
<reference evidence="14 15" key="1">
    <citation type="submission" date="2019-02" db="EMBL/GenBank/DDBJ databases">
        <authorList>
            <consortium name="Pathogen Informatics"/>
        </authorList>
    </citation>
    <scope>NUCLEOTIDE SEQUENCE [LARGE SCALE GENOMIC DNA]</scope>
    <source>
        <strain evidence="14 15">3012STDY7078512</strain>
    </source>
</reference>
<keyword evidence="11 13" id="KW-0472">Membrane</keyword>
<keyword evidence="5" id="KW-0997">Cell inner membrane</keyword>
<evidence type="ECO:0000256" key="10">
    <source>
        <dbReference type="ARBA" id="ARBA00023065"/>
    </source>
</evidence>
<feature type="transmembrane region" description="Helical" evidence="13">
    <location>
        <begin position="239"/>
        <end position="260"/>
    </location>
</feature>
<dbReference type="AlphaFoldDB" id="A0A449I0D6"/>
<evidence type="ECO:0000256" key="3">
    <source>
        <dbReference type="ARBA" id="ARBA00022448"/>
    </source>
</evidence>
<dbReference type="PANTHER" id="PTHR32024">
    <property type="entry name" value="TRK SYSTEM POTASSIUM UPTAKE PROTEIN TRKG-RELATED"/>
    <property type="match status" value="1"/>
</dbReference>
<keyword evidence="10" id="KW-0406">Ion transport</keyword>
<dbReference type="EMBL" id="CAACYH010000004">
    <property type="protein sequence ID" value="VFB12891.1"/>
    <property type="molecule type" value="Genomic_DNA"/>
</dbReference>
<protein>
    <submittedName>
        <fullName evidence="14">Cation transporter</fullName>
    </submittedName>
</protein>
<dbReference type="GO" id="GO:0015379">
    <property type="term" value="F:potassium:chloride symporter activity"/>
    <property type="evidence" value="ECO:0007669"/>
    <property type="project" value="InterPro"/>
</dbReference>
<evidence type="ECO:0000256" key="5">
    <source>
        <dbReference type="ARBA" id="ARBA00022519"/>
    </source>
</evidence>
<feature type="transmembrane region" description="Helical" evidence="13">
    <location>
        <begin position="183"/>
        <end position="207"/>
    </location>
</feature>
<dbReference type="OrthoDB" id="9810952at2"/>
<dbReference type="GO" id="GO:0005886">
    <property type="term" value="C:plasma membrane"/>
    <property type="evidence" value="ECO:0007669"/>
    <property type="project" value="UniProtKB-SubCell"/>
</dbReference>
<sequence>MIHKKMICKVLGDLLLIETAMILLCTGVSLFYGENDLPAFLYTACITTGAGMILALFGRNAERQLTRRDGYLIVSLAWIIFSAFGMLPFYLSGYIPSITNAFFETMSGVSSTGATILEKVEDLPHGLLFWRSMTQWIGGLGIILFTIAVLPIFGINGVQVFAAEASGPTHDKVHPRIGITARWIWSIYTGLTLIATLLLAIGGMSWFDSVCHAFAATGTGGFSTRTASIAYYCSPYIEYVLSLFMFISGINFTLILLFVTGHFKKMFHDAELKFYFWCIVGFTLSISAILYLKTTLDAETAFRTSLFQVISIQTSTGFATNDYMTWPAMAWGMMPILMLMGACAGSTSGGMKCIRIVILVRVMKNEFKRLLHPNAVLPIRINKQVIASTLQSTVLAFTFLILLICFACILILMGLEIPLTESIGVVISSIGNTGPGLGAFGPAFSWNALPDAAKWVCSLLMLLGRLELFTVLLLFTPDFWKRN</sequence>
<keyword evidence="3" id="KW-0813">Transport</keyword>
<comment type="similarity">
    <text evidence="2">Belongs to the TrkH potassium transport family.</text>
</comment>
<keyword evidence="9 13" id="KW-1133">Transmembrane helix</keyword>
<accession>A0A449I0D6</accession>
<dbReference type="PANTHER" id="PTHR32024:SF2">
    <property type="entry name" value="TRK SYSTEM POTASSIUM UPTAKE PROTEIN TRKG-RELATED"/>
    <property type="match status" value="1"/>
</dbReference>
<evidence type="ECO:0000256" key="2">
    <source>
        <dbReference type="ARBA" id="ARBA00009137"/>
    </source>
</evidence>
<keyword evidence="7 13" id="KW-0812">Transmembrane</keyword>
<evidence type="ECO:0000256" key="13">
    <source>
        <dbReference type="SAM" id="Phobius"/>
    </source>
</evidence>
<dbReference type="GO" id="GO:0046872">
    <property type="term" value="F:metal ion binding"/>
    <property type="evidence" value="ECO:0007669"/>
    <property type="project" value="UniProtKB-KW"/>
</dbReference>
<dbReference type="InterPro" id="IPR003445">
    <property type="entry name" value="Cat_transpt"/>
</dbReference>
<dbReference type="InterPro" id="IPR004772">
    <property type="entry name" value="TrkH"/>
</dbReference>
<keyword evidence="6" id="KW-0633">Potassium transport</keyword>
<proteinExistence type="inferred from homology"/>
<organism evidence="14 15">
    <name type="scientific">Prevotella heparinolytica</name>
    <dbReference type="NCBI Taxonomy" id="28113"/>
    <lineage>
        <taxon>Bacteria</taxon>
        <taxon>Pseudomonadati</taxon>
        <taxon>Bacteroidota</taxon>
        <taxon>Bacteroidia</taxon>
        <taxon>Bacteroidales</taxon>
        <taxon>Bacteroidaceae</taxon>
        <taxon>Bacteroides</taxon>
    </lineage>
</organism>